<dbReference type="Pfam" id="PF09527">
    <property type="entry name" value="ATPase_gene1"/>
    <property type="match status" value="1"/>
</dbReference>
<feature type="transmembrane region" description="Helical" evidence="1">
    <location>
        <begin position="30"/>
        <end position="51"/>
    </location>
</feature>
<keyword evidence="1" id="KW-0472">Membrane</keyword>
<dbReference type="KEGG" id="mym:A176_006592"/>
<dbReference type="EMBL" id="CP012109">
    <property type="protein sequence ID" value="AKQ69680.1"/>
    <property type="molecule type" value="Genomic_DNA"/>
</dbReference>
<reference evidence="2 3" key="1">
    <citation type="journal article" date="2016" name="PLoS ONE">
        <title>Complete Genome Sequence and Comparative Genomics of a Novel Myxobacterium Myxococcus hansupus.</title>
        <authorList>
            <person name="Sharma G."/>
            <person name="Narwani T."/>
            <person name="Subramanian S."/>
        </authorList>
    </citation>
    <scope>NUCLEOTIDE SEQUENCE [LARGE SCALE GENOMIC DNA]</scope>
    <source>
        <strain evidence="3">mixupus</strain>
    </source>
</reference>
<dbReference type="OrthoDB" id="5383185at2"/>
<evidence type="ECO:0000313" key="2">
    <source>
        <dbReference type="EMBL" id="AKQ69680.1"/>
    </source>
</evidence>
<evidence type="ECO:0000256" key="1">
    <source>
        <dbReference type="SAM" id="Phobius"/>
    </source>
</evidence>
<keyword evidence="1" id="KW-1133">Transmembrane helix</keyword>
<organism evidence="2 3">
    <name type="scientific">Pseudomyxococcus hansupus</name>
    <dbReference type="NCBI Taxonomy" id="1297742"/>
    <lineage>
        <taxon>Bacteria</taxon>
        <taxon>Pseudomonadati</taxon>
        <taxon>Myxococcota</taxon>
        <taxon>Myxococcia</taxon>
        <taxon>Myxococcales</taxon>
        <taxon>Cystobacterineae</taxon>
        <taxon>Myxococcaceae</taxon>
        <taxon>Pseudomyxococcus</taxon>
    </lineage>
</organism>
<keyword evidence="3" id="KW-1185">Reference proteome</keyword>
<dbReference type="Proteomes" id="UP000009026">
    <property type="component" value="Chromosome"/>
</dbReference>
<dbReference type="AlphaFoldDB" id="A0A0H4X7X7"/>
<dbReference type="eggNOG" id="COG5336">
    <property type="taxonomic scope" value="Bacteria"/>
</dbReference>
<accession>A0A0H4X7X7</accession>
<dbReference type="RefSeq" id="WP_002636241.1">
    <property type="nucleotide sequence ID" value="NZ_CP012109.1"/>
</dbReference>
<dbReference type="PATRIC" id="fig|1297742.4.peg.6682"/>
<dbReference type="STRING" id="1297742.A176_006592"/>
<evidence type="ECO:0000313" key="3">
    <source>
        <dbReference type="Proteomes" id="UP000009026"/>
    </source>
</evidence>
<sequence>MEVKEPRKPGGSDGAELGETARQMRAAQPYIAAVWKLVGGAVVGVLGGYWLDKWLETGPWLMVVLSLAGICVGFYGFLREMSRLGRRK</sequence>
<name>A0A0H4X7X7_9BACT</name>
<keyword evidence="1" id="KW-0812">Transmembrane</keyword>
<gene>
    <name evidence="2" type="ORF">A176_006592</name>
</gene>
<proteinExistence type="predicted"/>
<protein>
    <submittedName>
        <fullName evidence="2">ATP synthase protein I</fullName>
    </submittedName>
</protein>
<feature type="transmembrane region" description="Helical" evidence="1">
    <location>
        <begin position="57"/>
        <end position="78"/>
    </location>
</feature>
<dbReference type="InterPro" id="IPR032820">
    <property type="entry name" value="ATPase_put"/>
</dbReference>